<comment type="caution">
    <text evidence="17">The sequence shown here is derived from an EMBL/GenBank/DDBJ whole genome shotgun (WGS) entry which is preliminary data.</text>
</comment>
<dbReference type="Pfam" id="PF24858">
    <property type="entry name" value="AGMP_C"/>
    <property type="match status" value="1"/>
</dbReference>
<comment type="cofactor">
    <cofactor evidence="1">
        <name>Fe cation</name>
        <dbReference type="ChEBI" id="CHEBI:24875"/>
    </cofactor>
</comment>
<keyword evidence="5 14" id="KW-1133">Transmembrane helix</keyword>
<comment type="subcellular location">
    <subcellularLocation>
        <location evidence="2">Endoplasmic reticulum membrane</location>
        <topology evidence="2">Multi-pass membrane protein</topology>
    </subcellularLocation>
</comment>
<evidence type="ECO:0000256" key="2">
    <source>
        <dbReference type="ARBA" id="ARBA00004477"/>
    </source>
</evidence>
<name>A0AAV1YV71_9ARAC</name>
<dbReference type="InterPro" id="IPR051689">
    <property type="entry name" value="Sterol_desaturase/TMEM195"/>
</dbReference>
<feature type="transmembrane region" description="Helical" evidence="14">
    <location>
        <begin position="359"/>
        <end position="381"/>
    </location>
</feature>
<organism evidence="17 18">
    <name type="scientific">Larinioides sclopetarius</name>
    <dbReference type="NCBI Taxonomy" id="280406"/>
    <lineage>
        <taxon>Eukaryota</taxon>
        <taxon>Metazoa</taxon>
        <taxon>Ecdysozoa</taxon>
        <taxon>Arthropoda</taxon>
        <taxon>Chelicerata</taxon>
        <taxon>Arachnida</taxon>
        <taxon>Araneae</taxon>
        <taxon>Araneomorphae</taxon>
        <taxon>Entelegynae</taxon>
        <taxon>Araneoidea</taxon>
        <taxon>Araneidae</taxon>
        <taxon>Larinioides</taxon>
    </lineage>
</organism>
<accession>A0AAV1YV71</accession>
<keyword evidence="4" id="KW-0256">Endoplasmic reticulum</keyword>
<evidence type="ECO:0000256" key="9">
    <source>
        <dbReference type="ARBA" id="ARBA00023136"/>
    </source>
</evidence>
<dbReference type="PANTHER" id="PTHR21624:SF1">
    <property type="entry name" value="ALKYLGLYCEROL MONOOXYGENASE"/>
    <property type="match status" value="1"/>
</dbReference>
<evidence type="ECO:0000256" key="14">
    <source>
        <dbReference type="SAM" id="Phobius"/>
    </source>
</evidence>
<evidence type="ECO:0000313" key="17">
    <source>
        <dbReference type="EMBL" id="CAL1262798.1"/>
    </source>
</evidence>
<keyword evidence="6" id="KW-0560">Oxidoreductase</keyword>
<evidence type="ECO:0000256" key="7">
    <source>
        <dbReference type="ARBA" id="ARBA00023004"/>
    </source>
</evidence>
<keyword evidence="9 14" id="KW-0472">Membrane</keyword>
<feature type="domain" description="Alkylglycerol monooxygenase C-terminal" evidence="16">
    <location>
        <begin position="331"/>
        <end position="400"/>
    </location>
</feature>
<reference evidence="17 18" key="1">
    <citation type="submission" date="2024-04" db="EMBL/GenBank/DDBJ databases">
        <authorList>
            <person name="Rising A."/>
            <person name="Reimegard J."/>
            <person name="Sonavane S."/>
            <person name="Akerstrom W."/>
            <person name="Nylinder S."/>
            <person name="Hedman E."/>
            <person name="Kallberg Y."/>
        </authorList>
    </citation>
    <scope>NUCLEOTIDE SEQUENCE [LARGE SCALE GENOMIC DNA]</scope>
</reference>
<evidence type="ECO:0000256" key="5">
    <source>
        <dbReference type="ARBA" id="ARBA00022989"/>
    </source>
</evidence>
<dbReference type="GO" id="GO:0006643">
    <property type="term" value="P:membrane lipid metabolic process"/>
    <property type="evidence" value="ECO:0007669"/>
    <property type="project" value="TreeGrafter"/>
</dbReference>
<dbReference type="Pfam" id="PF04116">
    <property type="entry name" value="FA_hydroxylase"/>
    <property type="match status" value="1"/>
</dbReference>
<feature type="domain" description="Fatty acid hydroxylase" evidence="15">
    <location>
        <begin position="112"/>
        <end position="244"/>
    </location>
</feature>
<comment type="similarity">
    <text evidence="10">Belongs to the sterol desaturase family. TMEM195 subfamily.</text>
</comment>
<dbReference type="EMBL" id="CAXIEN010000006">
    <property type="protein sequence ID" value="CAL1262798.1"/>
    <property type="molecule type" value="Genomic_DNA"/>
</dbReference>
<evidence type="ECO:0000256" key="10">
    <source>
        <dbReference type="ARBA" id="ARBA00038190"/>
    </source>
</evidence>
<dbReference type="GO" id="GO:0005506">
    <property type="term" value="F:iron ion binding"/>
    <property type="evidence" value="ECO:0007669"/>
    <property type="project" value="InterPro"/>
</dbReference>
<evidence type="ECO:0000256" key="1">
    <source>
        <dbReference type="ARBA" id="ARBA00001962"/>
    </source>
</evidence>
<evidence type="ECO:0000259" key="16">
    <source>
        <dbReference type="Pfam" id="PF24858"/>
    </source>
</evidence>
<comment type="catalytic activity">
    <reaction evidence="13">
        <text>1-O-(1,2-saturated-alkyl)-sn-glycerol + (6R)-L-erythro-5,6,7,8-tetrahydrobiopterin + O2 = a 1-(1-hydroxyalkyl)-sn-glycerol + (6R)-L-erythro-6,7-dihydrobiopterin + H2O</text>
        <dbReference type="Rhea" id="RHEA:36255"/>
        <dbReference type="ChEBI" id="CHEBI:15377"/>
        <dbReference type="ChEBI" id="CHEBI:15379"/>
        <dbReference type="ChEBI" id="CHEBI:43120"/>
        <dbReference type="ChEBI" id="CHEBI:59560"/>
        <dbReference type="ChEBI" id="CHEBI:73418"/>
        <dbReference type="ChEBI" id="CHEBI:83957"/>
        <dbReference type="EC" id="1.14.16.5"/>
    </reaction>
</comment>
<evidence type="ECO:0000256" key="13">
    <source>
        <dbReference type="ARBA" id="ARBA00047556"/>
    </source>
</evidence>
<evidence type="ECO:0000256" key="11">
    <source>
        <dbReference type="ARBA" id="ARBA00039026"/>
    </source>
</evidence>
<dbReference type="InterPro" id="IPR056853">
    <property type="entry name" value="AGMP_C"/>
</dbReference>
<keyword evidence="8" id="KW-0443">Lipid metabolism</keyword>
<keyword evidence="7" id="KW-0408">Iron</keyword>
<feature type="transmembrane region" description="Helical" evidence="14">
    <location>
        <begin position="331"/>
        <end position="353"/>
    </location>
</feature>
<dbReference type="InterPro" id="IPR006694">
    <property type="entry name" value="Fatty_acid_hydroxylase"/>
</dbReference>
<evidence type="ECO:0000256" key="3">
    <source>
        <dbReference type="ARBA" id="ARBA00022692"/>
    </source>
</evidence>
<evidence type="ECO:0000313" key="18">
    <source>
        <dbReference type="Proteomes" id="UP001497382"/>
    </source>
</evidence>
<dbReference type="GO" id="GO:0008610">
    <property type="term" value="P:lipid biosynthetic process"/>
    <property type="evidence" value="ECO:0007669"/>
    <property type="project" value="InterPro"/>
</dbReference>
<proteinExistence type="inferred from homology"/>
<protein>
    <recommendedName>
        <fullName evidence="12">Alkylglycerol monooxygenase</fullName>
        <ecNumber evidence="11">1.14.16.5</ecNumber>
    </recommendedName>
</protein>
<feature type="transmembrane region" description="Helical" evidence="14">
    <location>
        <begin position="411"/>
        <end position="435"/>
    </location>
</feature>
<evidence type="ECO:0000256" key="8">
    <source>
        <dbReference type="ARBA" id="ARBA00023098"/>
    </source>
</evidence>
<dbReference type="GO" id="GO:0050479">
    <property type="term" value="F:glyceryl-ether monooxygenase activity"/>
    <property type="evidence" value="ECO:0007669"/>
    <property type="project" value="UniProtKB-EC"/>
</dbReference>
<evidence type="ECO:0000256" key="4">
    <source>
        <dbReference type="ARBA" id="ARBA00022824"/>
    </source>
</evidence>
<dbReference type="AlphaFoldDB" id="A0AAV1YV71"/>
<evidence type="ECO:0000259" key="15">
    <source>
        <dbReference type="Pfam" id="PF04116"/>
    </source>
</evidence>
<keyword evidence="18" id="KW-1185">Reference proteome</keyword>
<dbReference type="GO" id="GO:0005789">
    <property type="term" value="C:endoplasmic reticulum membrane"/>
    <property type="evidence" value="ECO:0007669"/>
    <property type="project" value="UniProtKB-SubCell"/>
</dbReference>
<gene>
    <name evidence="17" type="ORF">LARSCL_LOCUS1202</name>
</gene>
<dbReference type="EC" id="1.14.16.5" evidence="11"/>
<sequence>MMELANDLLRKLGYMFYVMDPRDHLYEKVSDVPDYYKEVTPAFIFVIILEQVLHLIRGKELMRLNDSVTNISQGILVELFKIPLYGAELIVYTWIYNNWRISTLPWNSPWTWILCMVLTDFLFYWMHRITHQVSIMWWFHEPHHSSEEFNLTVPLRLSVFTSSALWMTYLPMAFFIPPSTFLVHYQLNVIFQYWLHSEYIPHLGILEYVFVTPSHHRVHHGKNRRCIDKNFGSFFILWDRLFGTFEPEGDQKIAFGVTKPLQSFNPIAIQTNHIQAVWKKLCSVDGFWNKLSAVFKGPGWSPGTPWLGHLEDIPEPKDDEPKYDPKLPRWLELYVILHAAAMVIGYLQMIMFLSKIPNWITFISSVYIILTTISIGCLLDLSSWSPLMELLRCPLYFLLDMAIRKEFSSDFMVLYASMYAFRILFFASFIFWLFATPITRKEK</sequence>
<dbReference type="Proteomes" id="UP001497382">
    <property type="component" value="Unassembled WGS sequence"/>
</dbReference>
<keyword evidence="3 14" id="KW-0812">Transmembrane</keyword>
<evidence type="ECO:0000256" key="6">
    <source>
        <dbReference type="ARBA" id="ARBA00023002"/>
    </source>
</evidence>
<evidence type="ECO:0000256" key="12">
    <source>
        <dbReference type="ARBA" id="ARBA00040992"/>
    </source>
</evidence>
<dbReference type="PANTHER" id="PTHR21624">
    <property type="entry name" value="STEROL DESATURASE-RELATED PROTEIN"/>
    <property type="match status" value="1"/>
</dbReference>